<dbReference type="InterPro" id="IPR001841">
    <property type="entry name" value="Znf_RING"/>
</dbReference>
<feature type="domain" description="RING-type" evidence="7">
    <location>
        <begin position="451"/>
        <end position="493"/>
    </location>
</feature>
<sequence length="507" mass="59145">MLWPLSLRYKKPFITSAEKEAPKKTVTVEQTVDPRMEKYSEAKKEGKEPCVQKTSVLKEAVETKTPSPNDIQKTTASEKAPEVEIQSPGGTQKSSVQQTTLEGNESTPDNVQNISYLKKIPMVDTSQSKCCTKCLRTSEMCNEARKELKMTQNKLEKYEKKAKRTEEVEIRMREMEAEMKKMKKEMKERELAMEKKDTEIEDLKRDVLKSEAKNAKMQLAEKNHSISQNELLEKITDLSDQSKAEKERIDELMAQLKSQKERMELQIKQNEESLKLEIRQKERGFEELRAALSIMSNEKESIQRENRNLRERIASIPEAPPTPTVPESHFEGPTHHRFALLGFQKIKDSLYHKKQLKQAKEMVEKMKSSSELVEIHQIADYEYYQFEGNLLKYTKEVEVNIQRIKETCDVSMVTQLPDIPEFSNRFMNLYWKIINNQPMTSSEIEVSDSECFICYVEMTSDQKTLQCQECKKVTHFECASKWLKIHRSCPHCRREMLDPEEFPNLGQ</sequence>
<gene>
    <name evidence="8" type="primary">Cnig_chr_III.g10914</name>
    <name evidence="8" type="ORF">B9Z55_010914</name>
</gene>
<dbReference type="OrthoDB" id="8062037at2759"/>
<dbReference type="PROSITE" id="PS50089">
    <property type="entry name" value="ZF_RING_2"/>
    <property type="match status" value="1"/>
</dbReference>
<evidence type="ECO:0000256" key="2">
    <source>
        <dbReference type="ARBA" id="ARBA00022771"/>
    </source>
</evidence>
<dbReference type="InterPro" id="IPR013083">
    <property type="entry name" value="Znf_RING/FYVE/PHD"/>
</dbReference>
<feature type="compositionally biased region" description="Polar residues" evidence="6">
    <location>
        <begin position="64"/>
        <end position="77"/>
    </location>
</feature>
<feature type="region of interest" description="Disordered" evidence="6">
    <location>
        <begin position="39"/>
        <end position="95"/>
    </location>
</feature>
<dbReference type="SUPFAM" id="SSF57850">
    <property type="entry name" value="RING/U-box"/>
    <property type="match status" value="1"/>
</dbReference>
<dbReference type="Proteomes" id="UP000230233">
    <property type="component" value="Chromosome III"/>
</dbReference>
<keyword evidence="2 4" id="KW-0863">Zinc-finger</keyword>
<accession>A0A2G5UHU5</accession>
<feature type="compositionally biased region" description="Basic and acidic residues" evidence="6">
    <location>
        <begin position="39"/>
        <end position="50"/>
    </location>
</feature>
<keyword evidence="1" id="KW-0479">Metal-binding</keyword>
<dbReference type="GO" id="GO:0008270">
    <property type="term" value="F:zinc ion binding"/>
    <property type="evidence" value="ECO:0007669"/>
    <property type="project" value="UniProtKB-KW"/>
</dbReference>
<evidence type="ECO:0000256" key="1">
    <source>
        <dbReference type="ARBA" id="ARBA00022723"/>
    </source>
</evidence>
<dbReference type="Gene3D" id="3.30.40.10">
    <property type="entry name" value="Zinc/RING finger domain, C3HC4 (zinc finger)"/>
    <property type="match status" value="1"/>
</dbReference>
<keyword evidence="3" id="KW-0862">Zinc</keyword>
<dbReference type="PANTHER" id="PTHR14155">
    <property type="entry name" value="RING FINGER DOMAIN-CONTAINING"/>
    <property type="match status" value="1"/>
</dbReference>
<name>A0A2G5UHU5_9PELO</name>
<organism evidence="8 9">
    <name type="scientific">Caenorhabditis nigoni</name>
    <dbReference type="NCBI Taxonomy" id="1611254"/>
    <lineage>
        <taxon>Eukaryota</taxon>
        <taxon>Metazoa</taxon>
        <taxon>Ecdysozoa</taxon>
        <taxon>Nematoda</taxon>
        <taxon>Chromadorea</taxon>
        <taxon>Rhabditida</taxon>
        <taxon>Rhabditina</taxon>
        <taxon>Rhabditomorpha</taxon>
        <taxon>Rhabditoidea</taxon>
        <taxon>Rhabditidae</taxon>
        <taxon>Peloderinae</taxon>
        <taxon>Caenorhabditis</taxon>
    </lineage>
</organism>
<feature type="coiled-coil region" evidence="5">
    <location>
        <begin position="141"/>
        <end position="312"/>
    </location>
</feature>
<evidence type="ECO:0000313" key="9">
    <source>
        <dbReference type="Proteomes" id="UP000230233"/>
    </source>
</evidence>
<evidence type="ECO:0000256" key="3">
    <source>
        <dbReference type="ARBA" id="ARBA00022833"/>
    </source>
</evidence>
<keyword evidence="9" id="KW-1185">Reference proteome</keyword>
<dbReference type="Pfam" id="PF13639">
    <property type="entry name" value="zf-RING_2"/>
    <property type="match status" value="1"/>
</dbReference>
<evidence type="ECO:0000313" key="8">
    <source>
        <dbReference type="EMBL" id="PIC39124.1"/>
    </source>
</evidence>
<keyword evidence="5" id="KW-0175">Coiled coil</keyword>
<comment type="caution">
    <text evidence="8">The sequence shown here is derived from an EMBL/GenBank/DDBJ whole genome shotgun (WGS) entry which is preliminary data.</text>
</comment>
<evidence type="ECO:0000256" key="6">
    <source>
        <dbReference type="SAM" id="MobiDB-lite"/>
    </source>
</evidence>
<protein>
    <recommendedName>
        <fullName evidence="7">RING-type domain-containing protein</fullName>
    </recommendedName>
</protein>
<evidence type="ECO:0000256" key="4">
    <source>
        <dbReference type="PROSITE-ProRule" id="PRU00175"/>
    </source>
</evidence>
<evidence type="ECO:0000259" key="7">
    <source>
        <dbReference type="PROSITE" id="PS50089"/>
    </source>
</evidence>
<dbReference type="AlphaFoldDB" id="A0A2G5UHU5"/>
<dbReference type="InterPro" id="IPR053238">
    <property type="entry name" value="RING-H2_zinc_finger"/>
</dbReference>
<dbReference type="EMBL" id="PDUG01000003">
    <property type="protein sequence ID" value="PIC39124.1"/>
    <property type="molecule type" value="Genomic_DNA"/>
</dbReference>
<reference evidence="9" key="1">
    <citation type="submission" date="2017-10" db="EMBL/GenBank/DDBJ databases">
        <title>Rapid genome shrinkage in a self-fertile nematode reveals novel sperm competition proteins.</title>
        <authorList>
            <person name="Yin D."/>
            <person name="Schwarz E.M."/>
            <person name="Thomas C.G."/>
            <person name="Felde R.L."/>
            <person name="Korf I.F."/>
            <person name="Cutter A.D."/>
            <person name="Schartner C.M."/>
            <person name="Ralston E.J."/>
            <person name="Meyer B.J."/>
            <person name="Haag E.S."/>
        </authorList>
    </citation>
    <scope>NUCLEOTIDE SEQUENCE [LARGE SCALE GENOMIC DNA]</scope>
    <source>
        <strain evidence="9">JU1422</strain>
    </source>
</reference>
<proteinExistence type="predicted"/>
<evidence type="ECO:0000256" key="5">
    <source>
        <dbReference type="SAM" id="Coils"/>
    </source>
</evidence>
<dbReference type="PANTHER" id="PTHR14155:SF627">
    <property type="entry name" value="OS06G0192800 PROTEIN"/>
    <property type="match status" value="1"/>
</dbReference>